<reference evidence="9" key="2">
    <citation type="submission" date="2025-08" db="UniProtKB">
        <authorList>
            <consortium name="RefSeq"/>
        </authorList>
    </citation>
    <scope>IDENTIFICATION</scope>
    <source>
        <tissue evidence="9">Leaf</tissue>
    </source>
</reference>
<dbReference type="OrthoDB" id="621651at2759"/>
<comment type="subcellular location">
    <subcellularLocation>
        <location evidence="1">Cytoplasm</location>
        <location evidence="1">Cytoskeleton</location>
    </subcellularLocation>
</comment>
<evidence type="ECO:0000313" key="9">
    <source>
        <dbReference type="RefSeq" id="XP_031386270.1"/>
    </source>
</evidence>
<dbReference type="RefSeq" id="XP_031386270.1">
    <property type="nucleotide sequence ID" value="XM_031530410.1"/>
</dbReference>
<feature type="compositionally biased region" description="Basic and acidic residues" evidence="6">
    <location>
        <begin position="400"/>
        <end position="409"/>
    </location>
</feature>
<evidence type="ECO:0000256" key="1">
    <source>
        <dbReference type="ARBA" id="ARBA00004245"/>
    </source>
</evidence>
<evidence type="ECO:0000259" key="7">
    <source>
        <dbReference type="Pfam" id="PF06886"/>
    </source>
</evidence>
<keyword evidence="3" id="KW-0963">Cytoplasm</keyword>
<feature type="compositionally biased region" description="Basic and acidic residues" evidence="6">
    <location>
        <begin position="142"/>
        <end position="161"/>
    </location>
</feature>
<dbReference type="GeneID" id="116199854"/>
<keyword evidence="4" id="KW-0493">Microtubule</keyword>
<feature type="region of interest" description="Disordered" evidence="6">
    <location>
        <begin position="124"/>
        <end position="161"/>
    </location>
</feature>
<organism evidence="8 9">
    <name type="scientific">Punica granatum</name>
    <name type="common">Pomegranate</name>
    <dbReference type="NCBI Taxonomy" id="22663"/>
    <lineage>
        <taxon>Eukaryota</taxon>
        <taxon>Viridiplantae</taxon>
        <taxon>Streptophyta</taxon>
        <taxon>Embryophyta</taxon>
        <taxon>Tracheophyta</taxon>
        <taxon>Spermatophyta</taxon>
        <taxon>Magnoliopsida</taxon>
        <taxon>eudicotyledons</taxon>
        <taxon>Gunneridae</taxon>
        <taxon>Pentapetalae</taxon>
        <taxon>rosids</taxon>
        <taxon>malvids</taxon>
        <taxon>Myrtales</taxon>
        <taxon>Lythraceae</taxon>
        <taxon>Punica</taxon>
    </lineage>
</organism>
<dbReference type="AlphaFoldDB" id="A0A6P8CRC4"/>
<evidence type="ECO:0000256" key="4">
    <source>
        <dbReference type="ARBA" id="ARBA00022701"/>
    </source>
</evidence>
<evidence type="ECO:0000313" key="8">
    <source>
        <dbReference type="Proteomes" id="UP000515151"/>
    </source>
</evidence>
<evidence type="ECO:0000256" key="2">
    <source>
        <dbReference type="ARBA" id="ARBA00005885"/>
    </source>
</evidence>
<dbReference type="InterPro" id="IPR027329">
    <property type="entry name" value="TPX2_C"/>
</dbReference>
<feature type="compositionally biased region" description="Basic and acidic residues" evidence="6">
    <location>
        <begin position="186"/>
        <end position="206"/>
    </location>
</feature>
<gene>
    <name evidence="9" type="primary">LOC116199854</name>
</gene>
<evidence type="ECO:0000256" key="5">
    <source>
        <dbReference type="ARBA" id="ARBA00023212"/>
    </source>
</evidence>
<protein>
    <submittedName>
        <fullName evidence="9">Protein WVD2-like 7 isoform X1</fullName>
    </submittedName>
</protein>
<name>A0A6P8CRC4_PUNGR</name>
<keyword evidence="5" id="KW-0206">Cytoskeleton</keyword>
<evidence type="ECO:0000256" key="6">
    <source>
        <dbReference type="SAM" id="MobiDB-lite"/>
    </source>
</evidence>
<evidence type="ECO:0000256" key="3">
    <source>
        <dbReference type="ARBA" id="ARBA00022490"/>
    </source>
</evidence>
<dbReference type="PANTHER" id="PTHR47286:SF2">
    <property type="entry name" value="F3I6.9 PROTEIN"/>
    <property type="match status" value="1"/>
</dbReference>
<feature type="region of interest" description="Disordered" evidence="6">
    <location>
        <begin position="174"/>
        <end position="283"/>
    </location>
</feature>
<keyword evidence="8" id="KW-1185">Reference proteome</keyword>
<sequence>MGETQAAVTSSVGLEVGPSVSFGRFEADSLSWEKWSTFSSNKYLEEVEKCATPGSVAQKKAYFEAHYKKIIAARARKAELSSDQEKQVRNYGSIRSDSPGSGHLVSDKDGVSCQIDLFKTPNSSERVIEDEDVSSEICENPDGTKEGKEVNRLEHCPELGKPEDIASVEEVQEKVPAGSPVLLVVEPKKDSENDTHISPKIHDESPKLNLRKKPQKANPLKYEEKNAGRLKKKSGSHLEKSPGSPTAKAAKPTGSKSSTKSDVAPSLIKSKNLIEREKKTVFPKSLHMSISLGGSQTSSTPPPSVTLTRKSFIMERMAEKDIVKRAFKSFQNSVGQSKSFVEERSPSQKPAPSMATELRASASVASRKDSGRTLKLKPGAAIQRAPHTVGAPSFSSRSNLKAEKRELQKRPGVQRKLGEKSDAKDAERTPLRTKLKEEKEAEIQKLRKNLNFKAAPLPSFYRGQSKLRSSVRQEGYKSEIRE</sequence>
<feature type="region of interest" description="Disordered" evidence="6">
    <location>
        <begin position="454"/>
        <end position="482"/>
    </location>
</feature>
<dbReference type="Pfam" id="PF06886">
    <property type="entry name" value="TPX2"/>
    <property type="match status" value="1"/>
</dbReference>
<accession>A0A6P8CRC4</accession>
<comment type="similarity">
    <text evidence="2">Belongs to the TPX2 family.</text>
</comment>
<feature type="compositionally biased region" description="Basic and acidic residues" evidence="6">
    <location>
        <begin position="416"/>
        <end position="439"/>
    </location>
</feature>
<dbReference type="GO" id="GO:0005874">
    <property type="term" value="C:microtubule"/>
    <property type="evidence" value="ECO:0007669"/>
    <property type="project" value="UniProtKB-KW"/>
</dbReference>
<reference evidence="8" key="1">
    <citation type="journal article" date="2020" name="Plant Biotechnol. J.">
        <title>The pomegranate (Punica granatum L.) draft genome dissects genetic divergence between soft- and hard-seeded cultivars.</title>
        <authorList>
            <person name="Luo X."/>
            <person name="Li H."/>
            <person name="Wu Z."/>
            <person name="Yao W."/>
            <person name="Zhao P."/>
            <person name="Cao D."/>
            <person name="Yu H."/>
            <person name="Li K."/>
            <person name="Poudel K."/>
            <person name="Zhao D."/>
            <person name="Zhang F."/>
            <person name="Xia X."/>
            <person name="Chen L."/>
            <person name="Wang Q."/>
            <person name="Jing D."/>
            <person name="Cao S."/>
        </authorList>
    </citation>
    <scope>NUCLEOTIDE SEQUENCE [LARGE SCALE GENOMIC DNA]</scope>
    <source>
        <strain evidence="8">cv. Tunisia</strain>
    </source>
</reference>
<feature type="region of interest" description="Disordered" evidence="6">
    <location>
        <begin position="332"/>
        <end position="439"/>
    </location>
</feature>
<dbReference type="PANTHER" id="PTHR47286">
    <property type="entry name" value="F3I6.9 PROTEIN"/>
    <property type="match status" value="1"/>
</dbReference>
<feature type="domain" description="TPX2 C-terminal" evidence="7">
    <location>
        <begin position="400"/>
        <end position="469"/>
    </location>
</feature>
<proteinExistence type="inferred from homology"/>
<dbReference type="Proteomes" id="UP000515151">
    <property type="component" value="Chromosome 3"/>
</dbReference>
<feature type="region of interest" description="Disordered" evidence="6">
    <location>
        <begin position="80"/>
        <end position="108"/>
    </location>
</feature>